<protein>
    <submittedName>
        <fullName evidence="1">Uncharacterized protein</fullName>
    </submittedName>
</protein>
<name>A0ABR8JL70_9BACT</name>
<keyword evidence="2" id="KW-1185">Reference proteome</keyword>
<reference evidence="1 2" key="1">
    <citation type="submission" date="2020-09" db="EMBL/GenBank/DDBJ databases">
        <authorList>
            <person name="Kim M.K."/>
        </authorList>
    </citation>
    <scope>NUCLEOTIDE SEQUENCE [LARGE SCALE GENOMIC DNA]</scope>
    <source>
        <strain evidence="1 2">BT189</strain>
    </source>
</reference>
<evidence type="ECO:0000313" key="1">
    <source>
        <dbReference type="EMBL" id="MBD2720742.1"/>
    </source>
</evidence>
<evidence type="ECO:0000313" key="2">
    <source>
        <dbReference type="Proteomes" id="UP000606003"/>
    </source>
</evidence>
<dbReference type="Proteomes" id="UP000606003">
    <property type="component" value="Unassembled WGS sequence"/>
</dbReference>
<comment type="caution">
    <text evidence="1">The sequence shown here is derived from an EMBL/GenBank/DDBJ whole genome shotgun (WGS) entry which is preliminary data.</text>
</comment>
<proteinExistence type="predicted"/>
<sequence>MTDLENLKQTSLHDMGVDALTVDFKRSALTLQLGIYNEDTRSYDTLTLAFQGVGELNLGPLDLSASALTELDIDTHTITPKGAAHAIRFQLLTGHGQAGTQWTFTFEHVKIS</sequence>
<organism evidence="1 2">
    <name type="scientific">Hymenobacter armeniacus</name>
    <dbReference type="NCBI Taxonomy" id="2771358"/>
    <lineage>
        <taxon>Bacteria</taxon>
        <taxon>Pseudomonadati</taxon>
        <taxon>Bacteroidota</taxon>
        <taxon>Cytophagia</taxon>
        <taxon>Cytophagales</taxon>
        <taxon>Hymenobacteraceae</taxon>
        <taxon>Hymenobacter</taxon>
    </lineage>
</organism>
<dbReference type="RefSeq" id="WP_190922023.1">
    <property type="nucleotide sequence ID" value="NZ_JACXAC010000001.1"/>
</dbReference>
<accession>A0ABR8JL70</accession>
<gene>
    <name evidence="1" type="ORF">IC234_01275</name>
</gene>
<dbReference type="EMBL" id="JACXAC010000001">
    <property type="protein sequence ID" value="MBD2720742.1"/>
    <property type="molecule type" value="Genomic_DNA"/>
</dbReference>